<name>A0A9R1XBN7_LACSA</name>
<organism evidence="2 3">
    <name type="scientific">Lactuca sativa</name>
    <name type="common">Garden lettuce</name>
    <dbReference type="NCBI Taxonomy" id="4236"/>
    <lineage>
        <taxon>Eukaryota</taxon>
        <taxon>Viridiplantae</taxon>
        <taxon>Streptophyta</taxon>
        <taxon>Embryophyta</taxon>
        <taxon>Tracheophyta</taxon>
        <taxon>Spermatophyta</taxon>
        <taxon>Magnoliopsida</taxon>
        <taxon>eudicotyledons</taxon>
        <taxon>Gunneridae</taxon>
        <taxon>Pentapetalae</taxon>
        <taxon>asterids</taxon>
        <taxon>campanulids</taxon>
        <taxon>Asterales</taxon>
        <taxon>Asteraceae</taxon>
        <taxon>Cichorioideae</taxon>
        <taxon>Cichorieae</taxon>
        <taxon>Lactucinae</taxon>
        <taxon>Lactuca</taxon>
    </lineage>
</organism>
<evidence type="ECO:0000313" key="2">
    <source>
        <dbReference type="EMBL" id="KAJ0206424.1"/>
    </source>
</evidence>
<feature type="transmembrane region" description="Helical" evidence="1">
    <location>
        <begin position="56"/>
        <end position="77"/>
    </location>
</feature>
<reference evidence="2 3" key="1">
    <citation type="journal article" date="2017" name="Nat. Commun.">
        <title>Genome assembly with in vitro proximity ligation data and whole-genome triplication in lettuce.</title>
        <authorList>
            <person name="Reyes-Chin-Wo S."/>
            <person name="Wang Z."/>
            <person name="Yang X."/>
            <person name="Kozik A."/>
            <person name="Arikit S."/>
            <person name="Song C."/>
            <person name="Xia L."/>
            <person name="Froenicke L."/>
            <person name="Lavelle D.O."/>
            <person name="Truco M.J."/>
            <person name="Xia R."/>
            <person name="Zhu S."/>
            <person name="Xu C."/>
            <person name="Xu H."/>
            <person name="Xu X."/>
            <person name="Cox K."/>
            <person name="Korf I."/>
            <person name="Meyers B.C."/>
            <person name="Michelmore R.W."/>
        </authorList>
    </citation>
    <scope>NUCLEOTIDE SEQUENCE [LARGE SCALE GENOMIC DNA]</scope>
    <source>
        <strain evidence="3">cv. Salinas</strain>
        <tissue evidence="2">Seedlings</tissue>
    </source>
</reference>
<comment type="caution">
    <text evidence="2">The sequence shown here is derived from an EMBL/GenBank/DDBJ whole genome shotgun (WGS) entry which is preliminary data.</text>
</comment>
<dbReference type="EMBL" id="NBSK02000005">
    <property type="protein sequence ID" value="KAJ0206424.1"/>
    <property type="molecule type" value="Genomic_DNA"/>
</dbReference>
<feature type="transmembrane region" description="Helical" evidence="1">
    <location>
        <begin position="29"/>
        <end position="50"/>
    </location>
</feature>
<proteinExistence type="predicted"/>
<keyword evidence="1" id="KW-0812">Transmembrane</keyword>
<keyword evidence="3" id="KW-1185">Reference proteome</keyword>
<evidence type="ECO:0000256" key="1">
    <source>
        <dbReference type="SAM" id="Phobius"/>
    </source>
</evidence>
<gene>
    <name evidence="2" type="ORF">LSAT_V11C500269690</name>
</gene>
<sequence>MIEALKDKGYNGYDIAIPSLTELLQIFKFVAPVFIVMMSKVAFYSLLVYFSTSMGLQIIVAHQVVYCMFVVGGETLLQTAHSFMPELIYAAK</sequence>
<dbReference type="Proteomes" id="UP000235145">
    <property type="component" value="Unassembled WGS sequence"/>
</dbReference>
<keyword evidence="1" id="KW-0472">Membrane</keyword>
<evidence type="ECO:0000313" key="3">
    <source>
        <dbReference type="Proteomes" id="UP000235145"/>
    </source>
</evidence>
<protein>
    <submittedName>
        <fullName evidence="2">Uncharacterized protein</fullName>
    </submittedName>
</protein>
<keyword evidence="1" id="KW-1133">Transmembrane helix</keyword>
<dbReference type="AlphaFoldDB" id="A0A9R1XBN7"/>
<accession>A0A9R1XBN7</accession>